<dbReference type="Proteomes" id="UP000248340">
    <property type="component" value="Unassembled WGS sequence"/>
</dbReference>
<dbReference type="SUPFAM" id="SSF51322">
    <property type="entry name" value="Cyanovirin-N"/>
    <property type="match status" value="1"/>
</dbReference>
<dbReference type="RefSeq" id="XP_025492590.1">
    <property type="nucleotide sequence ID" value="XM_025640718.1"/>
</dbReference>
<dbReference type="InterPro" id="IPR011058">
    <property type="entry name" value="Cyanovirin-N"/>
</dbReference>
<dbReference type="OrthoDB" id="2441380at2759"/>
<evidence type="ECO:0000259" key="1">
    <source>
        <dbReference type="SMART" id="SM01111"/>
    </source>
</evidence>
<proteinExistence type="predicted"/>
<dbReference type="EMBL" id="KZ821695">
    <property type="protein sequence ID" value="PYH82390.1"/>
    <property type="molecule type" value="Genomic_DNA"/>
</dbReference>
<accession>A0A319CD87</accession>
<dbReference type="AlphaFoldDB" id="A0A319CD87"/>
<evidence type="ECO:0000313" key="2">
    <source>
        <dbReference type="EMBL" id="PYH82390.1"/>
    </source>
</evidence>
<dbReference type="GeneID" id="37143460"/>
<dbReference type="PANTHER" id="PTHR42076:SF1">
    <property type="entry name" value="CYANOVIRIN-N DOMAIN-CONTAINING PROTEIN"/>
    <property type="match status" value="1"/>
</dbReference>
<dbReference type="STRING" id="1448315.A0A319CD87"/>
<dbReference type="InterPro" id="IPR036673">
    <property type="entry name" value="Cyanovirin-N_sf"/>
</dbReference>
<name>A0A319CD87_9EURO</name>
<keyword evidence="3" id="KW-1185">Reference proteome</keyword>
<dbReference type="VEuPathDB" id="FungiDB:BO82DRAFT_431640"/>
<protein>
    <submittedName>
        <fullName evidence="2">Cyanovirin-N</fullName>
    </submittedName>
</protein>
<sequence length="112" mass="12756">MNATHGLYLEQHPCDTYLVGFCQRREGGWNKSKLRLDSCLGDNGGRFEWGGTEFTEQASNIKFNPEEGAGRNPILRADLRDSAGNYLRNRDVNLAERIDNYDGDLQFHCFPN</sequence>
<reference evidence="2 3" key="1">
    <citation type="submission" date="2016-12" db="EMBL/GenBank/DDBJ databases">
        <title>The genomes of Aspergillus section Nigri reveals drivers in fungal speciation.</title>
        <authorList>
            <consortium name="DOE Joint Genome Institute"/>
            <person name="Vesth T.C."/>
            <person name="Nybo J."/>
            <person name="Theobald S."/>
            <person name="Brandl J."/>
            <person name="Frisvad J.C."/>
            <person name="Nielsen K.F."/>
            <person name="Lyhne E.K."/>
            <person name="Kogle M.E."/>
            <person name="Kuo A."/>
            <person name="Riley R."/>
            <person name="Clum A."/>
            <person name="Nolan M."/>
            <person name="Lipzen A."/>
            <person name="Salamov A."/>
            <person name="Henrissat B."/>
            <person name="Wiebenga A."/>
            <person name="De Vries R.P."/>
            <person name="Grigoriev I.V."/>
            <person name="Mortensen U.H."/>
            <person name="Andersen M.R."/>
            <person name="Baker S.E."/>
        </authorList>
    </citation>
    <scope>NUCLEOTIDE SEQUENCE [LARGE SCALE GENOMIC DNA]</scope>
    <source>
        <strain evidence="2 3">CBS 121591</strain>
    </source>
</reference>
<feature type="domain" description="Cyanovirin-N" evidence="1">
    <location>
        <begin position="1"/>
        <end position="107"/>
    </location>
</feature>
<dbReference type="Gene3D" id="2.30.60.10">
    <property type="entry name" value="Cyanovirin-N"/>
    <property type="match status" value="1"/>
</dbReference>
<dbReference type="Pfam" id="PF08881">
    <property type="entry name" value="CVNH"/>
    <property type="match status" value="1"/>
</dbReference>
<gene>
    <name evidence="2" type="ORF">BO82DRAFT_431640</name>
</gene>
<dbReference type="PANTHER" id="PTHR42076">
    <property type="entry name" value="CYANOVIRIN-N HOMOLOG"/>
    <property type="match status" value="1"/>
</dbReference>
<organism evidence="2 3">
    <name type="scientific">Aspergillus uvarum CBS 121591</name>
    <dbReference type="NCBI Taxonomy" id="1448315"/>
    <lineage>
        <taxon>Eukaryota</taxon>
        <taxon>Fungi</taxon>
        <taxon>Dikarya</taxon>
        <taxon>Ascomycota</taxon>
        <taxon>Pezizomycotina</taxon>
        <taxon>Eurotiomycetes</taxon>
        <taxon>Eurotiomycetidae</taxon>
        <taxon>Eurotiales</taxon>
        <taxon>Aspergillaceae</taxon>
        <taxon>Aspergillus</taxon>
        <taxon>Aspergillus subgen. Circumdati</taxon>
    </lineage>
</organism>
<dbReference type="SMART" id="SM01111">
    <property type="entry name" value="CVNH"/>
    <property type="match status" value="1"/>
</dbReference>
<evidence type="ECO:0000313" key="3">
    <source>
        <dbReference type="Proteomes" id="UP000248340"/>
    </source>
</evidence>